<dbReference type="InterPro" id="IPR011993">
    <property type="entry name" value="PH-like_dom_sf"/>
</dbReference>
<dbReference type="Gene3D" id="1.20.900.10">
    <property type="entry name" value="Dbl homology (DH) domain"/>
    <property type="match status" value="1"/>
</dbReference>
<evidence type="ECO:0000259" key="3">
    <source>
        <dbReference type="PROSITE" id="PS51745"/>
    </source>
</evidence>
<dbReference type="GO" id="GO:0000935">
    <property type="term" value="C:division septum"/>
    <property type="evidence" value="ECO:0007669"/>
    <property type="project" value="TreeGrafter"/>
</dbReference>
<feature type="domain" description="PB1" evidence="3">
    <location>
        <begin position="331"/>
        <end position="439"/>
    </location>
</feature>
<dbReference type="SUPFAM" id="SSF50729">
    <property type="entry name" value="PH domain-like"/>
    <property type="match status" value="1"/>
</dbReference>
<dbReference type="GO" id="GO:0005737">
    <property type="term" value="C:cytoplasm"/>
    <property type="evidence" value="ECO:0007669"/>
    <property type="project" value="TreeGrafter"/>
</dbReference>
<protein>
    <submittedName>
        <fullName evidence="4">Rho guanine nucleotide exchange factor scd1</fullName>
    </submittedName>
</protein>
<feature type="region of interest" description="Disordered" evidence="1">
    <location>
        <begin position="211"/>
        <end position="235"/>
    </location>
</feature>
<dbReference type="Gene3D" id="3.10.20.90">
    <property type="entry name" value="Phosphatidylinositol 3-kinase Catalytic Subunit, Chain A, domain 1"/>
    <property type="match status" value="1"/>
</dbReference>
<dbReference type="AlphaFoldDB" id="A0A1R1PFD9"/>
<dbReference type="InterPro" id="IPR053793">
    <property type="entry name" value="PB1-like"/>
</dbReference>
<organism evidence="4 6">
    <name type="scientific">Zancudomyces culisetae</name>
    <name type="common">Gut fungus</name>
    <name type="synonym">Smittium culisetae</name>
    <dbReference type="NCBI Taxonomy" id="1213189"/>
    <lineage>
        <taxon>Eukaryota</taxon>
        <taxon>Fungi</taxon>
        <taxon>Fungi incertae sedis</taxon>
        <taxon>Zoopagomycota</taxon>
        <taxon>Kickxellomycotina</taxon>
        <taxon>Harpellomycetes</taxon>
        <taxon>Harpellales</taxon>
        <taxon>Legeriomycetaceae</taxon>
        <taxon>Zancudomyces</taxon>
    </lineage>
</organism>
<reference evidence="4" key="1">
    <citation type="submission" date="2017-01" db="EMBL/GenBank/DDBJ databases">
        <authorList>
            <person name="Mah S.A."/>
            <person name="Swanson W.J."/>
            <person name="Moy G.W."/>
            <person name="Vacquier V.D."/>
        </authorList>
    </citation>
    <scope>NUCLEOTIDE SEQUENCE [LARGE SCALE GENOMIC DNA]</scope>
    <source>
        <strain evidence="4">COL-18-3</strain>
    </source>
</reference>
<dbReference type="OrthoDB" id="1594986at2759"/>
<dbReference type="SMART" id="SM00666">
    <property type="entry name" value="PB1"/>
    <property type="match status" value="1"/>
</dbReference>
<evidence type="ECO:0000313" key="4">
    <source>
        <dbReference type="EMBL" id="OMH79639.1"/>
    </source>
</evidence>
<dbReference type="GO" id="GO:0005085">
    <property type="term" value="F:guanyl-nucleotide exchange factor activity"/>
    <property type="evidence" value="ECO:0007669"/>
    <property type="project" value="InterPro"/>
</dbReference>
<gene>
    <name evidence="5" type="ORF">AX774_g6203</name>
    <name evidence="4" type="ORF">AX774_g6942</name>
</gene>
<dbReference type="Gene3D" id="2.30.29.30">
    <property type="entry name" value="Pleckstrin-homology domain (PH domain)/Phosphotyrosine-binding domain (PTB)"/>
    <property type="match status" value="1"/>
</dbReference>
<dbReference type="InterPro" id="IPR035899">
    <property type="entry name" value="DBL_dom_sf"/>
</dbReference>
<proteinExistence type="predicted"/>
<dbReference type="InterPro" id="IPR001849">
    <property type="entry name" value="PH_domain"/>
</dbReference>
<comment type="caution">
    <text evidence="4">The sequence shown here is derived from an EMBL/GenBank/DDBJ whole genome shotgun (WGS) entry which is preliminary data.</text>
</comment>
<dbReference type="Proteomes" id="UP000188320">
    <property type="component" value="Unassembled WGS sequence"/>
</dbReference>
<dbReference type="GO" id="GO:0005634">
    <property type="term" value="C:nucleus"/>
    <property type="evidence" value="ECO:0007669"/>
    <property type="project" value="TreeGrafter"/>
</dbReference>
<dbReference type="CDD" id="cd13246">
    <property type="entry name" value="PH_Scd1"/>
    <property type="match status" value="1"/>
</dbReference>
<dbReference type="InterPro" id="IPR033511">
    <property type="entry name" value="Cdc24/Scd1_PH_dom"/>
</dbReference>
<evidence type="ECO:0000313" key="6">
    <source>
        <dbReference type="Proteomes" id="UP000188320"/>
    </source>
</evidence>
<dbReference type="EMBL" id="LSSK01001474">
    <property type="protein sequence ID" value="OMH79639.1"/>
    <property type="molecule type" value="Genomic_DNA"/>
</dbReference>
<dbReference type="GO" id="GO:0030010">
    <property type="term" value="P:establishment of cell polarity"/>
    <property type="evidence" value="ECO:0007669"/>
    <property type="project" value="TreeGrafter"/>
</dbReference>
<dbReference type="CDD" id="cd05992">
    <property type="entry name" value="PB1"/>
    <property type="match status" value="1"/>
</dbReference>
<dbReference type="InterPro" id="IPR000270">
    <property type="entry name" value="PB1_dom"/>
</dbReference>
<sequence length="471" mass="52834">MLIKPVQRICKYPILVREMLKFCKESEDSATKRDLELCLEVSSRIATRVNSAQTREANLVIVKNLQERILDWKGYSISTFGELQLHDQFLMSTSDSARELQLYLFDQILICCKEVTDSNKRKSTRQSNGNILAAQSPSSTSNLGLTPLQLKGRIFLYSISRVINSSRNNNLSLTVFWRDVFMENFSLKCRSEEQLNIWKTTMERLIDRSKAAQTTEKQVPEADLPPLPDVDSSQVDRYTSDDDLIRSRDFPDTRKTYDGSSSGLISTHKETRSFSTVSKYSAAGSNASGTDSMQFTMPYNTPPVPPMPSALSQRYTAPELATFKTSQGVRPFKVKIHYNEDMYILIVKTTISYSELLKKIEHKVRLCSDFQVLEDHTKGSHQSNGTTPNSGPDSPTLSLKIRYMDEDGDLVLVASDDDVMMAFESASLGSVLQSTPDKLRSASLMTTNSVISTTSTNSTSTIPTLNLYVSL</sequence>
<dbReference type="GO" id="GO:0031106">
    <property type="term" value="P:septin ring organization"/>
    <property type="evidence" value="ECO:0007669"/>
    <property type="project" value="TreeGrafter"/>
</dbReference>
<dbReference type="GO" id="GO:0043332">
    <property type="term" value="C:mating projection tip"/>
    <property type="evidence" value="ECO:0007669"/>
    <property type="project" value="TreeGrafter"/>
</dbReference>
<name>A0A1R1PFD9_ZANCU</name>
<dbReference type="PROSITE" id="PS51745">
    <property type="entry name" value="PB1"/>
    <property type="match status" value="1"/>
</dbReference>
<dbReference type="Pfam" id="PF00621">
    <property type="entry name" value="RhoGEF"/>
    <property type="match status" value="1"/>
</dbReference>
<reference evidence="6" key="2">
    <citation type="submission" date="2017-01" db="EMBL/GenBank/DDBJ databases">
        <authorList>
            <person name="Wang Y."/>
            <person name="White M."/>
            <person name="Kvist S."/>
            <person name="Moncalvo J.-M."/>
        </authorList>
    </citation>
    <scope>NUCLEOTIDE SEQUENCE [LARGE SCALE GENOMIC DNA]</scope>
    <source>
        <strain evidence="6">COL-18-3</strain>
    </source>
</reference>
<dbReference type="InterPro" id="IPR053026">
    <property type="entry name" value="CDC42_GEF"/>
</dbReference>
<dbReference type="SUPFAM" id="SSF54277">
    <property type="entry name" value="CAD &amp; PB1 domains"/>
    <property type="match status" value="1"/>
</dbReference>
<dbReference type="Pfam" id="PF00564">
    <property type="entry name" value="PB1"/>
    <property type="match status" value="1"/>
</dbReference>
<dbReference type="PANTHER" id="PTHR47339:SF1">
    <property type="entry name" value="CELL DIVISION CONTROL PROTEIN 24"/>
    <property type="match status" value="1"/>
</dbReference>
<accession>A0A1R1PFD9</accession>
<feature type="domain" description="DH" evidence="2">
    <location>
        <begin position="1"/>
        <end position="52"/>
    </location>
</feature>
<dbReference type="PANTHER" id="PTHR47339">
    <property type="entry name" value="CELL DIVISION CONTROL PROTEIN 24"/>
    <property type="match status" value="1"/>
</dbReference>
<keyword evidence="6" id="KW-1185">Reference proteome</keyword>
<dbReference type="InterPro" id="IPR000219">
    <property type="entry name" value="DH_dom"/>
</dbReference>
<evidence type="ECO:0000313" key="5">
    <source>
        <dbReference type="EMBL" id="OMH80357.1"/>
    </source>
</evidence>
<dbReference type="SUPFAM" id="SSF48065">
    <property type="entry name" value="DBL homology domain (DH-domain)"/>
    <property type="match status" value="1"/>
</dbReference>
<dbReference type="PROSITE" id="PS50010">
    <property type="entry name" value="DH_2"/>
    <property type="match status" value="1"/>
</dbReference>
<evidence type="ECO:0000259" key="2">
    <source>
        <dbReference type="PROSITE" id="PS50010"/>
    </source>
</evidence>
<dbReference type="SMART" id="SM00233">
    <property type="entry name" value="PH"/>
    <property type="match status" value="1"/>
</dbReference>
<evidence type="ECO:0000256" key="1">
    <source>
        <dbReference type="SAM" id="MobiDB-lite"/>
    </source>
</evidence>
<dbReference type="EMBL" id="LSSK01001214">
    <property type="protein sequence ID" value="OMH80357.1"/>
    <property type="molecule type" value="Genomic_DNA"/>
</dbReference>
<dbReference type="Pfam" id="PF15411">
    <property type="entry name" value="PH_10"/>
    <property type="match status" value="1"/>
</dbReference>